<dbReference type="Pfam" id="PF02311">
    <property type="entry name" value="AraC_binding"/>
    <property type="match status" value="1"/>
</dbReference>
<dbReference type="PANTHER" id="PTHR43280:SF30">
    <property type="entry name" value="MMSAB OPERON REGULATORY PROTEIN"/>
    <property type="match status" value="1"/>
</dbReference>
<dbReference type="SUPFAM" id="SSF46689">
    <property type="entry name" value="Homeodomain-like"/>
    <property type="match status" value="2"/>
</dbReference>
<dbReference type="Proteomes" id="UP001597393">
    <property type="component" value="Unassembled WGS sequence"/>
</dbReference>
<protein>
    <submittedName>
        <fullName evidence="5">AraC family transcriptional regulator</fullName>
    </submittedName>
</protein>
<dbReference type="Gene3D" id="2.60.120.280">
    <property type="entry name" value="Regulatory protein AraC"/>
    <property type="match status" value="1"/>
</dbReference>
<dbReference type="PANTHER" id="PTHR43280">
    <property type="entry name" value="ARAC-FAMILY TRANSCRIPTIONAL REGULATOR"/>
    <property type="match status" value="1"/>
</dbReference>
<evidence type="ECO:0000256" key="1">
    <source>
        <dbReference type="ARBA" id="ARBA00023015"/>
    </source>
</evidence>
<dbReference type="InterPro" id="IPR009057">
    <property type="entry name" value="Homeodomain-like_sf"/>
</dbReference>
<dbReference type="InterPro" id="IPR037923">
    <property type="entry name" value="HTH-like"/>
</dbReference>
<dbReference type="EMBL" id="JBHUMA010000006">
    <property type="protein sequence ID" value="MFD2599011.1"/>
    <property type="molecule type" value="Genomic_DNA"/>
</dbReference>
<evidence type="ECO:0000256" key="2">
    <source>
        <dbReference type="ARBA" id="ARBA00023125"/>
    </source>
</evidence>
<feature type="domain" description="HTH araC/xylS-type" evidence="4">
    <location>
        <begin position="195"/>
        <end position="293"/>
    </location>
</feature>
<keyword evidence="2" id="KW-0238">DNA-binding</keyword>
<dbReference type="Pfam" id="PF12833">
    <property type="entry name" value="HTH_18"/>
    <property type="match status" value="1"/>
</dbReference>
<sequence length="297" mass="34311">MNIRKNEHLKYLISNNFNRSWGLYATTIGFQNISPKTSYPPQGHPSEYIFKTSVGRILQEYQLIYIVEGKGSFQSTSCSTMEVNAGSVILLFPGEWHTFSPSETTGWQVYWLGFDGKHAHSLFTDIFSNKENAVFDIGFNEFAVFLLEKAIEVANSQRHSYQEMMAGIIHHLVSFLFYTHQNKTLVDQDVLSIIDKARMIMTANAYNKKSPEEIAEELNLSYSWFRKLFKQYTGFSPLQYQMEIKLEKAKELLSNTSKPIKTIAYELNFESISYFVTFFKSKTGMSPKIYRLSLVKC</sequence>
<keyword evidence="1" id="KW-0805">Transcription regulation</keyword>
<dbReference type="InterPro" id="IPR018060">
    <property type="entry name" value="HTH_AraC"/>
</dbReference>
<dbReference type="PROSITE" id="PS00041">
    <property type="entry name" value="HTH_ARAC_FAMILY_1"/>
    <property type="match status" value="1"/>
</dbReference>
<evidence type="ECO:0000256" key="3">
    <source>
        <dbReference type="ARBA" id="ARBA00023163"/>
    </source>
</evidence>
<name>A0ABW5NIR7_9SPHI</name>
<dbReference type="InterPro" id="IPR003313">
    <property type="entry name" value="AraC-bd"/>
</dbReference>
<keyword evidence="6" id="KW-1185">Reference proteome</keyword>
<evidence type="ECO:0000259" key="4">
    <source>
        <dbReference type="PROSITE" id="PS01124"/>
    </source>
</evidence>
<dbReference type="SMART" id="SM00342">
    <property type="entry name" value="HTH_ARAC"/>
    <property type="match status" value="1"/>
</dbReference>
<dbReference type="RefSeq" id="WP_380869139.1">
    <property type="nucleotide sequence ID" value="NZ_JBHUMA010000006.1"/>
</dbReference>
<dbReference type="InterPro" id="IPR018062">
    <property type="entry name" value="HTH_AraC-typ_CS"/>
</dbReference>
<organism evidence="5 6">
    <name type="scientific">Sphingobacterium corticis</name>
    <dbReference type="NCBI Taxonomy" id="1812823"/>
    <lineage>
        <taxon>Bacteria</taxon>
        <taxon>Pseudomonadati</taxon>
        <taxon>Bacteroidota</taxon>
        <taxon>Sphingobacteriia</taxon>
        <taxon>Sphingobacteriales</taxon>
        <taxon>Sphingobacteriaceae</taxon>
        <taxon>Sphingobacterium</taxon>
    </lineage>
</organism>
<dbReference type="Gene3D" id="1.10.10.60">
    <property type="entry name" value="Homeodomain-like"/>
    <property type="match status" value="2"/>
</dbReference>
<evidence type="ECO:0000313" key="6">
    <source>
        <dbReference type="Proteomes" id="UP001597393"/>
    </source>
</evidence>
<accession>A0ABW5NIR7</accession>
<dbReference type="PROSITE" id="PS01124">
    <property type="entry name" value="HTH_ARAC_FAMILY_2"/>
    <property type="match status" value="1"/>
</dbReference>
<proteinExistence type="predicted"/>
<comment type="caution">
    <text evidence="5">The sequence shown here is derived from an EMBL/GenBank/DDBJ whole genome shotgun (WGS) entry which is preliminary data.</text>
</comment>
<evidence type="ECO:0000313" key="5">
    <source>
        <dbReference type="EMBL" id="MFD2599011.1"/>
    </source>
</evidence>
<reference evidence="6" key="1">
    <citation type="journal article" date="2019" name="Int. J. Syst. Evol. Microbiol.">
        <title>The Global Catalogue of Microorganisms (GCM) 10K type strain sequencing project: providing services to taxonomists for standard genome sequencing and annotation.</title>
        <authorList>
            <consortium name="The Broad Institute Genomics Platform"/>
            <consortium name="The Broad Institute Genome Sequencing Center for Infectious Disease"/>
            <person name="Wu L."/>
            <person name="Ma J."/>
        </authorList>
    </citation>
    <scope>NUCLEOTIDE SEQUENCE [LARGE SCALE GENOMIC DNA]</scope>
    <source>
        <strain evidence="6">KCTC 42248</strain>
    </source>
</reference>
<dbReference type="SUPFAM" id="SSF51215">
    <property type="entry name" value="Regulatory protein AraC"/>
    <property type="match status" value="1"/>
</dbReference>
<keyword evidence="3" id="KW-0804">Transcription</keyword>
<gene>
    <name evidence="5" type="ORF">ACFSQ3_08600</name>
</gene>